<name>W1PAT7_AMBTC</name>
<accession>W1PAT7</accession>
<dbReference type="EMBL" id="KI393843">
    <property type="protein sequence ID" value="ERN07022.1"/>
    <property type="molecule type" value="Genomic_DNA"/>
</dbReference>
<reference evidence="2" key="1">
    <citation type="journal article" date="2013" name="Science">
        <title>The Amborella genome and the evolution of flowering plants.</title>
        <authorList>
            <consortium name="Amborella Genome Project"/>
        </authorList>
    </citation>
    <scope>NUCLEOTIDE SEQUENCE [LARGE SCALE GENOMIC DNA]</scope>
</reference>
<protein>
    <submittedName>
        <fullName evidence="1">Uncharacterized protein</fullName>
    </submittedName>
</protein>
<sequence length="90" mass="10115">MNTWVQDVKFMSYQPVVRTLFLLRGEGAIEGNVMLHFTLYSANGVACTSMWFVQRKVERVEVRANPLGYNSKASPTHAYSVATLTCKLLA</sequence>
<evidence type="ECO:0000313" key="2">
    <source>
        <dbReference type="Proteomes" id="UP000017836"/>
    </source>
</evidence>
<evidence type="ECO:0000313" key="1">
    <source>
        <dbReference type="EMBL" id="ERN07022.1"/>
    </source>
</evidence>
<keyword evidence="2" id="KW-1185">Reference proteome</keyword>
<dbReference type="AlphaFoldDB" id="W1PAT7"/>
<dbReference type="HOGENOM" id="CLU_2443806_0_0_1"/>
<gene>
    <name evidence="1" type="ORF">AMTR_s00141p00103410</name>
</gene>
<dbReference type="Proteomes" id="UP000017836">
    <property type="component" value="Unassembled WGS sequence"/>
</dbReference>
<organism evidence="1 2">
    <name type="scientific">Amborella trichopoda</name>
    <dbReference type="NCBI Taxonomy" id="13333"/>
    <lineage>
        <taxon>Eukaryota</taxon>
        <taxon>Viridiplantae</taxon>
        <taxon>Streptophyta</taxon>
        <taxon>Embryophyta</taxon>
        <taxon>Tracheophyta</taxon>
        <taxon>Spermatophyta</taxon>
        <taxon>Magnoliopsida</taxon>
        <taxon>Amborellales</taxon>
        <taxon>Amborellaceae</taxon>
        <taxon>Amborella</taxon>
    </lineage>
</organism>
<proteinExistence type="predicted"/>
<dbReference type="Gramene" id="ERN07022">
    <property type="protein sequence ID" value="ERN07022"/>
    <property type="gene ID" value="AMTR_s00141p00103410"/>
</dbReference>